<evidence type="ECO:0000313" key="11">
    <source>
        <dbReference type="EMBL" id="ARU58708.1"/>
    </source>
</evidence>
<evidence type="ECO:0000256" key="6">
    <source>
        <dbReference type="ARBA" id="ARBA00023004"/>
    </source>
</evidence>
<comment type="cofactor">
    <cofactor evidence="8">
        <name>heme c</name>
        <dbReference type="ChEBI" id="CHEBI:61717"/>
    </cofactor>
    <text evidence="8">Binds 1 heme c group covalently per subunit.</text>
</comment>
<keyword evidence="2 8" id="KW-0349">Heme</keyword>
<keyword evidence="5 9" id="KW-1133">Transmembrane helix</keyword>
<keyword evidence="7 9" id="KW-0472">Membrane</keyword>
<evidence type="ECO:0000256" key="7">
    <source>
        <dbReference type="ARBA" id="ARBA00023136"/>
    </source>
</evidence>
<keyword evidence="12" id="KW-1185">Reference proteome</keyword>
<dbReference type="SUPFAM" id="SSF46626">
    <property type="entry name" value="Cytochrome c"/>
    <property type="match status" value="1"/>
</dbReference>
<keyword evidence="6 8" id="KW-0408">Iron</keyword>
<evidence type="ECO:0000256" key="9">
    <source>
        <dbReference type="SAM" id="Phobius"/>
    </source>
</evidence>
<dbReference type="KEGG" id="ome:OLMES_4714"/>
<evidence type="ECO:0000256" key="1">
    <source>
        <dbReference type="ARBA" id="ARBA00004370"/>
    </source>
</evidence>
<comment type="subcellular location">
    <subcellularLocation>
        <location evidence="1">Membrane</location>
    </subcellularLocation>
</comment>
<sequence length="252" mass="28295">MKKFITALAFVFAPVLAMAAGGPGIPLDHMKPDLEDRASLQRGAALATNYCMGCHSFKFARYERVATDLGIPNDLYEKNLIFTGAKIGELMHISMDSADAKGWFGNPPPDLSLEARLRGTDWLYSYLRAFYVDDSRPYGVNNTIFPDVGMPHVLADLQGVCAEQPHFGVEPQYDPLSGRELTSSGCKEYAVKGSLSPEEYDKAMYDLVNFLAYMGEPSKLESHRLGKYVLAFLAFLFIFVYFLNREYWKDVH</sequence>
<dbReference type="PANTHER" id="PTHR10266:SF3">
    <property type="entry name" value="CYTOCHROME C1, HEME PROTEIN, MITOCHONDRIAL"/>
    <property type="match status" value="1"/>
</dbReference>
<dbReference type="Proteomes" id="UP000196027">
    <property type="component" value="Chromosome"/>
</dbReference>
<dbReference type="GO" id="GO:0009055">
    <property type="term" value="F:electron transfer activity"/>
    <property type="evidence" value="ECO:0007669"/>
    <property type="project" value="InterPro"/>
</dbReference>
<evidence type="ECO:0000313" key="12">
    <source>
        <dbReference type="Proteomes" id="UP000196027"/>
    </source>
</evidence>
<dbReference type="GO" id="GO:0046872">
    <property type="term" value="F:metal ion binding"/>
    <property type="evidence" value="ECO:0007669"/>
    <property type="project" value="UniProtKB-KW"/>
</dbReference>
<dbReference type="PANTHER" id="PTHR10266">
    <property type="entry name" value="CYTOCHROME C1"/>
    <property type="match status" value="1"/>
</dbReference>
<feature type="transmembrane region" description="Helical" evidence="9">
    <location>
        <begin position="225"/>
        <end position="243"/>
    </location>
</feature>
<keyword evidence="10" id="KW-0732">Signal</keyword>
<dbReference type="RefSeq" id="WP_087463455.1">
    <property type="nucleotide sequence ID" value="NZ_CP021425.1"/>
</dbReference>
<dbReference type="InterPro" id="IPR002326">
    <property type="entry name" value="Cyt_c1"/>
</dbReference>
<evidence type="ECO:0000256" key="5">
    <source>
        <dbReference type="ARBA" id="ARBA00022989"/>
    </source>
</evidence>
<proteinExistence type="predicted"/>
<evidence type="ECO:0000256" key="10">
    <source>
        <dbReference type="SAM" id="SignalP"/>
    </source>
</evidence>
<dbReference type="Pfam" id="PF02167">
    <property type="entry name" value="Cytochrom_C1"/>
    <property type="match status" value="1"/>
</dbReference>
<evidence type="ECO:0000256" key="4">
    <source>
        <dbReference type="ARBA" id="ARBA00022723"/>
    </source>
</evidence>
<dbReference type="Gene3D" id="1.10.760.10">
    <property type="entry name" value="Cytochrome c-like domain"/>
    <property type="match status" value="1"/>
</dbReference>
<evidence type="ECO:0000256" key="3">
    <source>
        <dbReference type="ARBA" id="ARBA00022692"/>
    </source>
</evidence>
<gene>
    <name evidence="11" type="ORF">OLMES_4714</name>
</gene>
<keyword evidence="4 8" id="KW-0479">Metal-binding</keyword>
<dbReference type="GO" id="GO:0016020">
    <property type="term" value="C:membrane"/>
    <property type="evidence" value="ECO:0007669"/>
    <property type="project" value="UniProtKB-SubCell"/>
</dbReference>
<dbReference type="AlphaFoldDB" id="A0A1Y0IDV6"/>
<name>A0A1Y0IDV6_9GAMM</name>
<dbReference type="GO" id="GO:0020037">
    <property type="term" value="F:heme binding"/>
    <property type="evidence" value="ECO:0007669"/>
    <property type="project" value="InterPro"/>
</dbReference>
<accession>A0A1Y0IDV6</accession>
<dbReference type="InterPro" id="IPR036909">
    <property type="entry name" value="Cyt_c-like_dom_sf"/>
</dbReference>
<evidence type="ECO:0000256" key="8">
    <source>
        <dbReference type="PIRSR" id="PIRSR602326-1"/>
    </source>
</evidence>
<protein>
    <submittedName>
        <fullName evidence="11">Cytochrome c1</fullName>
    </submittedName>
</protein>
<dbReference type="OrthoDB" id="9798864at2"/>
<dbReference type="EMBL" id="CP021425">
    <property type="protein sequence ID" value="ARU58708.1"/>
    <property type="molecule type" value="Genomic_DNA"/>
</dbReference>
<keyword evidence="3 9" id="KW-0812">Transmembrane</keyword>
<feature type="binding site" description="covalent" evidence="8">
    <location>
        <position position="51"/>
    </location>
    <ligand>
        <name>heme c</name>
        <dbReference type="ChEBI" id="CHEBI:61717"/>
    </ligand>
</feature>
<reference evidence="11 12" key="1">
    <citation type="submission" date="2017-05" db="EMBL/GenBank/DDBJ databases">
        <title>Genomic insights into alkan degradation activity of Oleiphilus messinensis.</title>
        <authorList>
            <person name="Kozyavkin S.A."/>
            <person name="Slesarev A.I."/>
            <person name="Golyshin P.N."/>
            <person name="Korzhenkov A."/>
            <person name="Golyshina O.N."/>
            <person name="Toshchakov S.V."/>
        </authorList>
    </citation>
    <scope>NUCLEOTIDE SEQUENCE [LARGE SCALE GENOMIC DNA]</scope>
    <source>
        <strain evidence="11 12">ME102</strain>
    </source>
</reference>
<feature type="chain" id="PRO_5013276657" evidence="10">
    <location>
        <begin position="20"/>
        <end position="252"/>
    </location>
</feature>
<evidence type="ECO:0000256" key="2">
    <source>
        <dbReference type="ARBA" id="ARBA00022617"/>
    </source>
</evidence>
<feature type="binding site" description="covalent" evidence="8">
    <location>
        <position position="55"/>
    </location>
    <ligand>
        <name>heme c</name>
        <dbReference type="ChEBI" id="CHEBI:61717"/>
    </ligand>
</feature>
<organism evidence="11 12">
    <name type="scientific">Oleiphilus messinensis</name>
    <dbReference type="NCBI Taxonomy" id="141451"/>
    <lineage>
        <taxon>Bacteria</taxon>
        <taxon>Pseudomonadati</taxon>
        <taxon>Pseudomonadota</taxon>
        <taxon>Gammaproteobacteria</taxon>
        <taxon>Oceanospirillales</taxon>
        <taxon>Oleiphilaceae</taxon>
        <taxon>Oleiphilus</taxon>
    </lineage>
</organism>
<feature type="signal peptide" evidence="10">
    <location>
        <begin position="1"/>
        <end position="19"/>
    </location>
</feature>
<feature type="binding site" description="covalent" evidence="8">
    <location>
        <position position="54"/>
    </location>
    <ligand>
        <name>heme c</name>
        <dbReference type="ChEBI" id="CHEBI:61717"/>
    </ligand>
</feature>